<protein>
    <submittedName>
        <fullName evidence="2">Uncharacterized protein</fullName>
    </submittedName>
</protein>
<keyword evidence="3" id="KW-1185">Reference proteome</keyword>
<dbReference type="Proteomes" id="UP000185622">
    <property type="component" value="Chromosome"/>
</dbReference>
<organism evidence="2 3">
    <name type="scientific">Thioclava nitratireducens</name>
    <dbReference type="NCBI Taxonomy" id="1915078"/>
    <lineage>
        <taxon>Bacteria</taxon>
        <taxon>Pseudomonadati</taxon>
        <taxon>Pseudomonadota</taxon>
        <taxon>Alphaproteobacteria</taxon>
        <taxon>Rhodobacterales</taxon>
        <taxon>Paracoccaceae</taxon>
        <taxon>Thioclava</taxon>
    </lineage>
</organism>
<gene>
    <name evidence="2" type="ORF">BMG03_10000</name>
</gene>
<dbReference type="EMBL" id="CP019437">
    <property type="protein sequence ID" value="AQS48095.1"/>
    <property type="molecule type" value="Genomic_DNA"/>
</dbReference>
<accession>A0ABM6IHC0</accession>
<evidence type="ECO:0000256" key="1">
    <source>
        <dbReference type="SAM" id="MobiDB-lite"/>
    </source>
</evidence>
<reference evidence="2 3" key="1">
    <citation type="submission" date="2017-01" db="EMBL/GenBank/DDBJ databases">
        <title>The complete genome sequence of a sulfur-oxidizing marine bacterium Thioclava sp. 25B10_4T.</title>
        <authorList>
            <person name="Liu Y."/>
            <person name="Lai Q."/>
            <person name="Shao Z."/>
        </authorList>
    </citation>
    <scope>NUCLEOTIDE SEQUENCE [LARGE SCALE GENOMIC DNA]</scope>
    <source>
        <strain evidence="2 3">25B10_4</strain>
    </source>
</reference>
<feature type="region of interest" description="Disordered" evidence="1">
    <location>
        <begin position="88"/>
        <end position="110"/>
    </location>
</feature>
<evidence type="ECO:0000313" key="3">
    <source>
        <dbReference type="Proteomes" id="UP000185622"/>
    </source>
</evidence>
<name>A0ABM6IHC0_9RHOB</name>
<dbReference type="RefSeq" id="WP_075776560.1">
    <property type="nucleotide sequence ID" value="NZ_CP019437.1"/>
</dbReference>
<sequence length="217" mass="24621">MSGTRRLWQAVLYQAVDDALNGAALDSETVRRRNIEQARELLSMPNRDLEMICTGAGLEMEGVVRRMRKLIAEAPPLDELVAGKTVRQRAEIEKREPRQKRKRPNPTYTYKGETLTIGEWSKKVGLAAGVIRARMRNGWTFERAITTSVVEARLQAREKRSERIKEAMKGRTWARGTPPRMITHEGETLTLGEWAERLGVTKQTIRKRLAKGLTVAG</sequence>
<proteinExistence type="predicted"/>
<evidence type="ECO:0000313" key="2">
    <source>
        <dbReference type="EMBL" id="AQS48095.1"/>
    </source>
</evidence>